<evidence type="ECO:0000313" key="2">
    <source>
        <dbReference type="EMBL" id="KOY15832.1"/>
    </source>
</evidence>
<keyword evidence="3" id="KW-1185">Reference proteome</keyword>
<evidence type="ECO:0000259" key="1">
    <source>
        <dbReference type="Pfam" id="PF07238"/>
    </source>
</evidence>
<protein>
    <recommendedName>
        <fullName evidence="1">PilZ domain-containing protein</fullName>
    </recommendedName>
</protein>
<dbReference type="Gene3D" id="2.40.10.220">
    <property type="entry name" value="predicted glycosyltransferase like domains"/>
    <property type="match status" value="1"/>
</dbReference>
<reference evidence="2 3" key="1">
    <citation type="submission" date="2015-08" db="EMBL/GenBank/DDBJ databases">
        <title>Draft genome sequence of cellulolytic and xylanolytic Paenibacillus sp. A59, isolated from a decaying forest soil from Patagonia, Argentina.</title>
        <authorList>
            <person name="Ghio S."/>
            <person name="Caceres A.M."/>
            <person name="Talia P."/>
            <person name="Grasso D."/>
            <person name="Campos E."/>
        </authorList>
    </citation>
    <scope>NUCLEOTIDE SEQUENCE [LARGE SCALE GENOMIC DNA]</scope>
    <source>
        <strain evidence="2 3">A59</strain>
    </source>
</reference>
<feature type="domain" description="PilZ" evidence="1">
    <location>
        <begin position="32"/>
        <end position="111"/>
    </location>
</feature>
<dbReference type="Pfam" id="PF07238">
    <property type="entry name" value="PilZ"/>
    <property type="match status" value="1"/>
</dbReference>
<sequence length="125" mass="14485">MAINLRREPFRYTLKEPIMFEIFILSINGASAPPKPIQAELCDISRSGCQLSFPLNLHVESNTIRIGMNLLLFEDPLYLEGTLRWGNEENNRWHYGVQLEIQQGNHERLSREMRMLAGQGKIMVK</sequence>
<dbReference type="EMBL" id="LITU01000059">
    <property type="protein sequence ID" value="KOY15832.1"/>
    <property type="molecule type" value="Genomic_DNA"/>
</dbReference>
<gene>
    <name evidence="2" type="ORF">AMS66_14365</name>
</gene>
<comment type="caution">
    <text evidence="2">The sequence shown here is derived from an EMBL/GenBank/DDBJ whole genome shotgun (WGS) entry which is preliminary data.</text>
</comment>
<name>A0A0M9BQ41_9BACL</name>
<dbReference type="AlphaFoldDB" id="A0A0M9BQ41"/>
<organism evidence="2 3">
    <name type="scientific">Paenibacillus xylanivorans</name>
    <dbReference type="NCBI Taxonomy" id="1705561"/>
    <lineage>
        <taxon>Bacteria</taxon>
        <taxon>Bacillati</taxon>
        <taxon>Bacillota</taxon>
        <taxon>Bacilli</taxon>
        <taxon>Bacillales</taxon>
        <taxon>Paenibacillaceae</taxon>
        <taxon>Paenibacillus</taxon>
    </lineage>
</organism>
<accession>A0A0M9BQ41</accession>
<proteinExistence type="predicted"/>
<dbReference type="SUPFAM" id="SSF141371">
    <property type="entry name" value="PilZ domain-like"/>
    <property type="match status" value="1"/>
</dbReference>
<dbReference type="InterPro" id="IPR009875">
    <property type="entry name" value="PilZ_domain"/>
</dbReference>
<evidence type="ECO:0000313" key="3">
    <source>
        <dbReference type="Proteomes" id="UP000037688"/>
    </source>
</evidence>
<dbReference type="OrthoDB" id="2354159at2"/>
<dbReference type="Proteomes" id="UP000037688">
    <property type="component" value="Unassembled WGS sequence"/>
</dbReference>
<dbReference type="PATRIC" id="fig|1705561.3.peg.2795"/>
<dbReference type="GO" id="GO:0035438">
    <property type="term" value="F:cyclic-di-GMP binding"/>
    <property type="evidence" value="ECO:0007669"/>
    <property type="project" value="InterPro"/>
</dbReference>